<dbReference type="PANTHER" id="PTHR37984:SF7">
    <property type="entry name" value="INTEGRASE CATALYTIC DOMAIN-CONTAINING PROTEIN"/>
    <property type="match status" value="1"/>
</dbReference>
<evidence type="ECO:0000313" key="3">
    <source>
        <dbReference type="Proteomes" id="UP000079169"/>
    </source>
</evidence>
<proteinExistence type="predicted"/>
<dbReference type="AlphaFoldDB" id="A0A1S3DSF6"/>
<dbReference type="Gene3D" id="3.30.420.10">
    <property type="entry name" value="Ribonuclease H-like superfamily/Ribonuclease H"/>
    <property type="match status" value="1"/>
</dbReference>
<accession>A0A1S3DSF6</accession>
<dbReference type="Proteomes" id="UP000079169">
    <property type="component" value="Unplaced"/>
</dbReference>
<evidence type="ECO:0000259" key="2">
    <source>
        <dbReference type="PROSITE" id="PS50994"/>
    </source>
</evidence>
<dbReference type="GO" id="GO:0015074">
    <property type="term" value="P:DNA integration"/>
    <property type="evidence" value="ECO:0007669"/>
    <property type="project" value="InterPro"/>
</dbReference>
<feature type="compositionally biased region" description="Polar residues" evidence="1">
    <location>
        <begin position="305"/>
        <end position="317"/>
    </location>
</feature>
<dbReference type="PROSITE" id="PS50994">
    <property type="entry name" value="INTEGRASE"/>
    <property type="match status" value="1"/>
</dbReference>
<dbReference type="GO" id="GO:0003676">
    <property type="term" value="F:nucleic acid binding"/>
    <property type="evidence" value="ECO:0007669"/>
    <property type="project" value="InterPro"/>
</dbReference>
<dbReference type="PaxDb" id="121845-A0A1S3DSF6"/>
<dbReference type="InterPro" id="IPR036397">
    <property type="entry name" value="RNaseH_sf"/>
</dbReference>
<sequence>MKSIFSRQGVPALIISDNGPPFNSNDIKSFYKEWNITCQYSSPYYPKSNGLVEGTVKLVKNTLIKCQEGGNDPYLALLHLRNACQFGQEAPSKLLNARYLRTNIPVVKDRLRTKPVPYKNYVQNAENRMKSAKDSYDKNSKELPPLLLNDSVWFQKKPRTVWLPAVVTKLPHDLNSFKAYQITTPNGKVFIRNRVYLRKRIVKENDRKQVENNSENHDCNNFSFIPNNSNNGLNYDFNESLYSSLYFTGTQTDDNVLTRSGDVLNTELDNTLTDLNGLSESLVVNTSHQSPEVVTVMSSDDYDDSFNSIETESSGQDDSILDPTWKP</sequence>
<dbReference type="InterPro" id="IPR001584">
    <property type="entry name" value="Integrase_cat-core"/>
</dbReference>
<dbReference type="RefSeq" id="XP_008486348.1">
    <property type="nucleotide sequence ID" value="XM_008488126.1"/>
</dbReference>
<protein>
    <submittedName>
        <fullName evidence="4">Uncharacterized protein LOC103523048</fullName>
    </submittedName>
</protein>
<evidence type="ECO:0000256" key="1">
    <source>
        <dbReference type="SAM" id="MobiDB-lite"/>
    </source>
</evidence>
<organism evidence="3 4">
    <name type="scientific">Diaphorina citri</name>
    <name type="common">Asian citrus psyllid</name>
    <dbReference type="NCBI Taxonomy" id="121845"/>
    <lineage>
        <taxon>Eukaryota</taxon>
        <taxon>Metazoa</taxon>
        <taxon>Ecdysozoa</taxon>
        <taxon>Arthropoda</taxon>
        <taxon>Hexapoda</taxon>
        <taxon>Insecta</taxon>
        <taxon>Pterygota</taxon>
        <taxon>Neoptera</taxon>
        <taxon>Paraneoptera</taxon>
        <taxon>Hemiptera</taxon>
        <taxon>Sternorrhyncha</taxon>
        <taxon>Psylloidea</taxon>
        <taxon>Psyllidae</taxon>
        <taxon>Diaphorininae</taxon>
        <taxon>Diaphorina</taxon>
    </lineage>
</organism>
<gene>
    <name evidence="4" type="primary">LOC103523048</name>
</gene>
<dbReference type="InterPro" id="IPR012337">
    <property type="entry name" value="RNaseH-like_sf"/>
</dbReference>
<dbReference type="GeneID" id="103523048"/>
<dbReference type="STRING" id="121845.A0A1S3DSF6"/>
<feature type="region of interest" description="Disordered" evidence="1">
    <location>
        <begin position="299"/>
        <end position="327"/>
    </location>
</feature>
<keyword evidence="3" id="KW-1185">Reference proteome</keyword>
<evidence type="ECO:0000313" key="4">
    <source>
        <dbReference type="RefSeq" id="XP_008486348.1"/>
    </source>
</evidence>
<dbReference type="SUPFAM" id="SSF53098">
    <property type="entry name" value="Ribonuclease H-like"/>
    <property type="match status" value="1"/>
</dbReference>
<reference evidence="4" key="1">
    <citation type="submission" date="2025-08" db="UniProtKB">
        <authorList>
            <consortium name="RefSeq"/>
        </authorList>
    </citation>
    <scope>IDENTIFICATION</scope>
</reference>
<dbReference type="KEGG" id="dci:103523048"/>
<dbReference type="PANTHER" id="PTHR37984">
    <property type="entry name" value="PROTEIN CBG26694"/>
    <property type="match status" value="1"/>
</dbReference>
<feature type="domain" description="Integrase catalytic" evidence="2">
    <location>
        <begin position="1"/>
        <end position="125"/>
    </location>
</feature>
<dbReference type="InterPro" id="IPR050951">
    <property type="entry name" value="Retrovirus_Pol_polyprotein"/>
</dbReference>
<name>A0A1S3DSF6_DIACI</name>